<dbReference type="EMBL" id="UINC01169114">
    <property type="protein sequence ID" value="SVD72490.1"/>
    <property type="molecule type" value="Genomic_DNA"/>
</dbReference>
<sequence length="104" mass="12600">MRNLNSQIDPMFDEAIYHIQADNTRRIKKLTIRFTKANQKYSPDHLESLLGSYEKAIREIPRQFLRIEKTARQKYLVPLEEERRHALLKVMTDHLEMFIEKMIR</sequence>
<gene>
    <name evidence="1" type="ORF">METZ01_LOCUS425344</name>
</gene>
<feature type="non-terminal residue" evidence="1">
    <location>
        <position position="104"/>
    </location>
</feature>
<proteinExistence type="predicted"/>
<organism evidence="1">
    <name type="scientific">marine metagenome</name>
    <dbReference type="NCBI Taxonomy" id="408172"/>
    <lineage>
        <taxon>unclassified sequences</taxon>
        <taxon>metagenomes</taxon>
        <taxon>ecological metagenomes</taxon>
    </lineage>
</organism>
<reference evidence="1" key="1">
    <citation type="submission" date="2018-05" db="EMBL/GenBank/DDBJ databases">
        <authorList>
            <person name="Lanie J.A."/>
            <person name="Ng W.-L."/>
            <person name="Kazmierczak K.M."/>
            <person name="Andrzejewski T.M."/>
            <person name="Davidsen T.M."/>
            <person name="Wayne K.J."/>
            <person name="Tettelin H."/>
            <person name="Glass J.I."/>
            <person name="Rusch D."/>
            <person name="Podicherti R."/>
            <person name="Tsui H.-C.T."/>
            <person name="Winkler M.E."/>
        </authorList>
    </citation>
    <scope>NUCLEOTIDE SEQUENCE</scope>
</reference>
<evidence type="ECO:0000313" key="1">
    <source>
        <dbReference type="EMBL" id="SVD72490.1"/>
    </source>
</evidence>
<accession>A0A382XNR9</accession>
<name>A0A382XNR9_9ZZZZ</name>
<protein>
    <submittedName>
        <fullName evidence="1">Uncharacterized protein</fullName>
    </submittedName>
</protein>
<dbReference type="AlphaFoldDB" id="A0A382XNR9"/>